<dbReference type="Proteomes" id="UP001145742">
    <property type="component" value="Unassembled WGS sequence"/>
</dbReference>
<evidence type="ECO:0000313" key="2">
    <source>
        <dbReference type="Proteomes" id="UP001145742"/>
    </source>
</evidence>
<evidence type="ECO:0000313" key="1">
    <source>
        <dbReference type="EMBL" id="KAJ7427168.1"/>
    </source>
</evidence>
<sequence length="90" mass="10325">MDSGTKGTLCKFVENTKLCLEANTLEERGAIQRDPDRRKSWSKDNLMKLYKAKCKVPHLDHDNPRHRLGGEGIESRSVKKHLGMMMKNSK</sequence>
<comment type="caution">
    <text evidence="1">The sequence shown here is derived from an EMBL/GenBank/DDBJ whole genome shotgun (WGS) entry which is preliminary data.</text>
</comment>
<keyword evidence="2" id="KW-1185">Reference proteome</keyword>
<proteinExistence type="predicted"/>
<organism evidence="1 2">
    <name type="scientific">Willisornis vidua</name>
    <name type="common">Xingu scale-backed antbird</name>
    <dbReference type="NCBI Taxonomy" id="1566151"/>
    <lineage>
        <taxon>Eukaryota</taxon>
        <taxon>Metazoa</taxon>
        <taxon>Chordata</taxon>
        <taxon>Craniata</taxon>
        <taxon>Vertebrata</taxon>
        <taxon>Euteleostomi</taxon>
        <taxon>Archelosauria</taxon>
        <taxon>Archosauria</taxon>
        <taxon>Dinosauria</taxon>
        <taxon>Saurischia</taxon>
        <taxon>Theropoda</taxon>
        <taxon>Coelurosauria</taxon>
        <taxon>Aves</taxon>
        <taxon>Neognathae</taxon>
        <taxon>Neoaves</taxon>
        <taxon>Telluraves</taxon>
        <taxon>Australaves</taxon>
        <taxon>Passeriformes</taxon>
        <taxon>Thamnophilidae</taxon>
        <taxon>Willisornis</taxon>
    </lineage>
</organism>
<name>A0ABQ9DXK3_9PASS</name>
<protein>
    <submittedName>
        <fullName evidence="1">Rna-directed dna polymerase from mobile element jockey-like</fullName>
    </submittedName>
</protein>
<gene>
    <name evidence="1" type="ORF">WISP_09259</name>
</gene>
<dbReference type="EMBL" id="WHWB01032043">
    <property type="protein sequence ID" value="KAJ7427168.1"/>
    <property type="molecule type" value="Genomic_DNA"/>
</dbReference>
<accession>A0ABQ9DXK3</accession>
<reference evidence="1" key="1">
    <citation type="submission" date="2019-10" db="EMBL/GenBank/DDBJ databases">
        <authorList>
            <person name="Soares A.E.R."/>
            <person name="Aleixo A."/>
            <person name="Schneider P."/>
            <person name="Miyaki C.Y."/>
            <person name="Schneider M.P."/>
            <person name="Mello C."/>
            <person name="Vasconcelos A.T.R."/>
        </authorList>
    </citation>
    <scope>NUCLEOTIDE SEQUENCE</scope>
    <source>
        <tissue evidence="1">Muscle</tissue>
    </source>
</reference>